<protein>
    <submittedName>
        <fullName evidence="6">ArsR/SmtB family transcription factor</fullName>
    </submittedName>
</protein>
<reference evidence="6 7" key="1">
    <citation type="journal article" date="2019" name="Int. J. Syst. Evol. Microbiol.">
        <title>The Global Catalogue of Microorganisms (GCM) 10K type strain sequencing project: providing services to taxonomists for standard genome sequencing and annotation.</title>
        <authorList>
            <consortium name="The Broad Institute Genomics Platform"/>
            <consortium name="The Broad Institute Genome Sequencing Center for Infectious Disease"/>
            <person name="Wu L."/>
            <person name="Ma J."/>
        </authorList>
    </citation>
    <scope>NUCLEOTIDE SEQUENCE [LARGE SCALE GENOMIC DNA]</scope>
    <source>
        <strain evidence="6 7">DT72</strain>
    </source>
</reference>
<dbReference type="InterPro" id="IPR051081">
    <property type="entry name" value="HTH_MetalResp_TranReg"/>
</dbReference>
<evidence type="ECO:0000313" key="7">
    <source>
        <dbReference type="Proteomes" id="UP001596407"/>
    </source>
</evidence>
<gene>
    <name evidence="6" type="ORF">ACFQJ6_12095</name>
</gene>
<dbReference type="Pfam" id="PF24267">
    <property type="entry name" value="HVO_1552_C"/>
    <property type="match status" value="1"/>
</dbReference>
<keyword evidence="7" id="KW-1185">Reference proteome</keyword>
<dbReference type="PANTHER" id="PTHR33154">
    <property type="entry name" value="TRANSCRIPTIONAL REGULATOR, ARSR FAMILY"/>
    <property type="match status" value="1"/>
</dbReference>
<dbReference type="InterPro" id="IPR056525">
    <property type="entry name" value="HVO_1552_C"/>
</dbReference>
<keyword evidence="3" id="KW-0804">Transcription</keyword>
<dbReference type="AlphaFoldDB" id="A0ABD5WNU0"/>
<evidence type="ECO:0000256" key="3">
    <source>
        <dbReference type="ARBA" id="ARBA00023163"/>
    </source>
</evidence>
<keyword evidence="2" id="KW-0238">DNA-binding</keyword>
<organism evidence="6 7">
    <name type="scientific">Halorussus caseinilyticus</name>
    <dbReference type="NCBI Taxonomy" id="3034025"/>
    <lineage>
        <taxon>Archaea</taxon>
        <taxon>Methanobacteriati</taxon>
        <taxon>Methanobacteriota</taxon>
        <taxon>Stenosarchaea group</taxon>
        <taxon>Halobacteria</taxon>
        <taxon>Halobacteriales</taxon>
        <taxon>Haladaptataceae</taxon>
        <taxon>Halorussus</taxon>
    </lineage>
</organism>
<comment type="caution">
    <text evidence="6">The sequence shown here is derived from an EMBL/GenBank/DDBJ whole genome shotgun (WGS) entry which is preliminary data.</text>
</comment>
<dbReference type="SMART" id="SM00418">
    <property type="entry name" value="HTH_ARSR"/>
    <property type="match status" value="1"/>
</dbReference>
<dbReference type="GO" id="GO:0003677">
    <property type="term" value="F:DNA binding"/>
    <property type="evidence" value="ECO:0007669"/>
    <property type="project" value="UniProtKB-KW"/>
</dbReference>
<keyword evidence="4" id="KW-0812">Transmembrane</keyword>
<dbReference type="InterPro" id="IPR036390">
    <property type="entry name" value="WH_DNA-bd_sf"/>
</dbReference>
<dbReference type="Gene3D" id="1.10.10.10">
    <property type="entry name" value="Winged helix-like DNA-binding domain superfamily/Winged helix DNA-binding domain"/>
    <property type="match status" value="1"/>
</dbReference>
<feature type="transmembrane region" description="Helical" evidence="4">
    <location>
        <begin position="122"/>
        <end position="142"/>
    </location>
</feature>
<name>A0ABD5WNU0_9EURY</name>
<sequence>MASLVDRLRDRTGSADEQPRVLEMTDADADEVLDALATETRRRTFRALFDRPATTSELADRLDTSVQNVHHHLSELEETGLVEPIDTVYSEKGNEMTVYGPASDPIIFVGDGDRVPRVRRSLSNVVGGLGLLAAASLLVQWAGERLVRARLPADDIGPASYSPADPTAPETLAWLLFEVLEPGLVFFLGCLVVAGVATLVADR</sequence>
<dbReference type="InterPro" id="IPR011991">
    <property type="entry name" value="ArsR-like_HTH"/>
</dbReference>
<feature type="transmembrane region" description="Helical" evidence="4">
    <location>
        <begin position="184"/>
        <end position="201"/>
    </location>
</feature>
<proteinExistence type="predicted"/>
<dbReference type="RefSeq" id="WP_276281391.1">
    <property type="nucleotide sequence ID" value="NZ_CP119809.1"/>
</dbReference>
<feature type="domain" description="HTH arsR-type" evidence="5">
    <location>
        <begin position="31"/>
        <end position="124"/>
    </location>
</feature>
<evidence type="ECO:0000256" key="4">
    <source>
        <dbReference type="SAM" id="Phobius"/>
    </source>
</evidence>
<dbReference type="InterPro" id="IPR036388">
    <property type="entry name" value="WH-like_DNA-bd_sf"/>
</dbReference>
<dbReference type="SUPFAM" id="SSF46785">
    <property type="entry name" value="Winged helix' DNA-binding domain"/>
    <property type="match status" value="1"/>
</dbReference>
<dbReference type="InterPro" id="IPR001845">
    <property type="entry name" value="HTH_ArsR_DNA-bd_dom"/>
</dbReference>
<dbReference type="Pfam" id="PF12840">
    <property type="entry name" value="HTH_20"/>
    <property type="match status" value="1"/>
</dbReference>
<evidence type="ECO:0000313" key="6">
    <source>
        <dbReference type="EMBL" id="MFC7080738.1"/>
    </source>
</evidence>
<keyword evidence="1" id="KW-0805">Transcription regulation</keyword>
<dbReference type="GeneID" id="79302587"/>
<dbReference type="PANTHER" id="PTHR33154:SF33">
    <property type="entry name" value="TRANSCRIPTIONAL REPRESSOR SDPR"/>
    <property type="match status" value="1"/>
</dbReference>
<evidence type="ECO:0000256" key="2">
    <source>
        <dbReference type="ARBA" id="ARBA00023125"/>
    </source>
</evidence>
<keyword evidence="4" id="KW-0472">Membrane</keyword>
<dbReference type="EMBL" id="JBHSZH010000005">
    <property type="protein sequence ID" value="MFC7080738.1"/>
    <property type="molecule type" value="Genomic_DNA"/>
</dbReference>
<accession>A0ABD5WNU0</accession>
<keyword evidence="4" id="KW-1133">Transmembrane helix</keyword>
<dbReference type="Proteomes" id="UP001596407">
    <property type="component" value="Unassembled WGS sequence"/>
</dbReference>
<dbReference type="CDD" id="cd00090">
    <property type="entry name" value="HTH_ARSR"/>
    <property type="match status" value="1"/>
</dbReference>
<evidence type="ECO:0000256" key="1">
    <source>
        <dbReference type="ARBA" id="ARBA00023015"/>
    </source>
</evidence>
<evidence type="ECO:0000259" key="5">
    <source>
        <dbReference type="SMART" id="SM00418"/>
    </source>
</evidence>